<evidence type="ECO:0000313" key="4">
    <source>
        <dbReference type="Proteomes" id="UP000188320"/>
    </source>
</evidence>
<gene>
    <name evidence="3" type="ORF">AX774_g5235</name>
    <name evidence="2" type="ORF">AX774_g7405</name>
</gene>
<comment type="caution">
    <text evidence="2">The sequence shown here is derived from an EMBL/GenBank/DDBJ whole genome shotgun (WGS) entry which is preliminary data.</text>
</comment>
<protein>
    <submittedName>
        <fullName evidence="2">Uncharacterized protein</fullName>
    </submittedName>
</protein>
<evidence type="ECO:0000313" key="2">
    <source>
        <dbReference type="EMBL" id="OMH79188.1"/>
    </source>
</evidence>
<feature type="region of interest" description="Disordered" evidence="1">
    <location>
        <begin position="108"/>
        <end position="130"/>
    </location>
</feature>
<organism evidence="2 4">
    <name type="scientific">Zancudomyces culisetae</name>
    <name type="common">Gut fungus</name>
    <name type="synonym">Smittium culisetae</name>
    <dbReference type="NCBI Taxonomy" id="1213189"/>
    <lineage>
        <taxon>Eukaryota</taxon>
        <taxon>Fungi</taxon>
        <taxon>Fungi incertae sedis</taxon>
        <taxon>Zoopagomycota</taxon>
        <taxon>Kickxellomycotina</taxon>
        <taxon>Harpellomycetes</taxon>
        <taxon>Harpellales</taxon>
        <taxon>Legeriomycetaceae</taxon>
        <taxon>Zancudomyces</taxon>
    </lineage>
</organism>
<evidence type="ECO:0000313" key="3">
    <source>
        <dbReference type="EMBL" id="OMH81322.1"/>
    </source>
</evidence>
<dbReference type="Proteomes" id="UP000188320">
    <property type="component" value="Unassembled WGS sequence"/>
</dbReference>
<name>A0A1R1PE46_ZANCU</name>
<dbReference type="AlphaFoldDB" id="A0A1R1PE46"/>
<accession>A0A1R1PE46</accession>
<sequence>MEPSVEIFKGVHNFETNTNFVTNSSAAQKHSTDEKEIQQLILPPEVISTMLSTNNEGITDPGLGVGAMGLDALGVFSTSTHATDSPFSEYLGNGNYYDGKGIYTESPESNVTKVEEDENEEGGESLGSRTGSGLIQDLATFFENKEKIGRLGSKGKMGRVVNVGTSSSTGEAEFGNLFDELVSSNGDVDGWIESPLNISQNVPQNIPQITNRNQSIDEQNINHCIGLVGQNSNVDNYSGYYNENDGENILGMGMGMEPSSGLTLSCNELDELCMLLKKHAKCADVLKSISNQYTQ</sequence>
<keyword evidence="4" id="KW-1185">Reference proteome</keyword>
<dbReference type="EMBL" id="LSSK01001640">
    <property type="protein sequence ID" value="OMH79188.1"/>
    <property type="molecule type" value="Genomic_DNA"/>
</dbReference>
<reference evidence="2" key="1">
    <citation type="submission" date="2017-01" db="EMBL/GenBank/DDBJ databases">
        <authorList>
            <person name="Mah S.A."/>
            <person name="Swanson W.J."/>
            <person name="Moy G.W."/>
            <person name="Vacquier V.D."/>
        </authorList>
    </citation>
    <scope>NUCLEOTIDE SEQUENCE [LARGE SCALE GENOMIC DNA]</scope>
    <source>
        <strain evidence="2">COL-18-3</strain>
    </source>
</reference>
<evidence type="ECO:0000256" key="1">
    <source>
        <dbReference type="SAM" id="MobiDB-lite"/>
    </source>
</evidence>
<proteinExistence type="predicted"/>
<reference evidence="4" key="2">
    <citation type="submission" date="2017-01" db="EMBL/GenBank/DDBJ databases">
        <authorList>
            <person name="Wang Y."/>
            <person name="White M."/>
            <person name="Kvist S."/>
            <person name="Moncalvo J.-M."/>
        </authorList>
    </citation>
    <scope>NUCLEOTIDE SEQUENCE [LARGE SCALE GENOMIC DNA]</scope>
    <source>
        <strain evidence="4">COL-18-3</strain>
    </source>
</reference>
<dbReference type="EMBL" id="LSSK01000928">
    <property type="protein sequence ID" value="OMH81322.1"/>
    <property type="molecule type" value="Genomic_DNA"/>
</dbReference>